<evidence type="ECO:0000313" key="2">
    <source>
        <dbReference type="EMBL" id="MBI3128266.1"/>
    </source>
</evidence>
<protein>
    <recommendedName>
        <fullName evidence="4">TRASH domain-containing protein</fullName>
    </recommendedName>
</protein>
<accession>A0A932HZ31</accession>
<evidence type="ECO:0008006" key="4">
    <source>
        <dbReference type="Google" id="ProtNLM"/>
    </source>
</evidence>
<organism evidence="2 3">
    <name type="scientific">Tectimicrobiota bacterium</name>
    <dbReference type="NCBI Taxonomy" id="2528274"/>
    <lineage>
        <taxon>Bacteria</taxon>
        <taxon>Pseudomonadati</taxon>
        <taxon>Nitrospinota/Tectimicrobiota group</taxon>
        <taxon>Candidatus Tectimicrobiota</taxon>
    </lineage>
</organism>
<comment type="caution">
    <text evidence="2">The sequence shown here is derived from an EMBL/GenBank/DDBJ whole genome shotgun (WGS) entry which is preliminary data.</text>
</comment>
<gene>
    <name evidence="2" type="ORF">HYZ11_11725</name>
</gene>
<sequence>MLLRSILYLLLVWAVYAGVRGLLGAARRPARESPGEGVDDVMSPCPECGSYFPVSYGVSRRVGGQKLLFCGEECAERHARKGS</sequence>
<evidence type="ECO:0000313" key="3">
    <source>
        <dbReference type="Proteomes" id="UP000782312"/>
    </source>
</evidence>
<keyword evidence="1" id="KW-0812">Transmembrane</keyword>
<keyword evidence="1" id="KW-0472">Membrane</keyword>
<dbReference type="Proteomes" id="UP000782312">
    <property type="component" value="Unassembled WGS sequence"/>
</dbReference>
<keyword evidence="1" id="KW-1133">Transmembrane helix</keyword>
<proteinExistence type="predicted"/>
<evidence type="ECO:0000256" key="1">
    <source>
        <dbReference type="SAM" id="Phobius"/>
    </source>
</evidence>
<reference evidence="2" key="1">
    <citation type="submission" date="2020-07" db="EMBL/GenBank/DDBJ databases">
        <title>Huge and variable diversity of episymbiotic CPR bacteria and DPANN archaea in groundwater ecosystems.</title>
        <authorList>
            <person name="He C.Y."/>
            <person name="Keren R."/>
            <person name="Whittaker M."/>
            <person name="Farag I.F."/>
            <person name="Doudna J."/>
            <person name="Cate J.H.D."/>
            <person name="Banfield J.F."/>
        </authorList>
    </citation>
    <scope>NUCLEOTIDE SEQUENCE</scope>
    <source>
        <strain evidence="2">NC_groundwater_763_Ag_S-0.2um_68_21</strain>
    </source>
</reference>
<name>A0A932HZ31_UNCTE</name>
<feature type="transmembrane region" description="Helical" evidence="1">
    <location>
        <begin position="6"/>
        <end position="23"/>
    </location>
</feature>
<dbReference type="EMBL" id="JACPUR010000025">
    <property type="protein sequence ID" value="MBI3128266.1"/>
    <property type="molecule type" value="Genomic_DNA"/>
</dbReference>
<dbReference type="AlphaFoldDB" id="A0A932HZ31"/>